<dbReference type="Proteomes" id="UP001465976">
    <property type="component" value="Unassembled WGS sequence"/>
</dbReference>
<name>A0ABR3FQ72_9AGAR</name>
<feature type="transmembrane region" description="Helical" evidence="10">
    <location>
        <begin position="29"/>
        <end position="46"/>
    </location>
</feature>
<dbReference type="Pfam" id="PF02076">
    <property type="entry name" value="STE3"/>
    <property type="match status" value="1"/>
</dbReference>
<dbReference type="InterPro" id="IPR001499">
    <property type="entry name" value="GPCR_STE3"/>
</dbReference>
<comment type="subcellular location">
    <subcellularLocation>
        <location evidence="1">Membrane</location>
        <topology evidence="1">Multi-pass membrane protein</topology>
    </subcellularLocation>
</comment>
<protein>
    <submittedName>
        <fullName evidence="11">A-factor receptor</fullName>
    </submittedName>
</protein>
<dbReference type="PANTHER" id="PTHR28097:SF1">
    <property type="entry name" value="PHEROMONE A FACTOR RECEPTOR"/>
    <property type="match status" value="1"/>
</dbReference>
<evidence type="ECO:0000256" key="9">
    <source>
        <dbReference type="ARBA" id="ARBA00023224"/>
    </source>
</evidence>
<keyword evidence="4 10" id="KW-0812">Transmembrane</keyword>
<evidence type="ECO:0000256" key="5">
    <source>
        <dbReference type="ARBA" id="ARBA00022989"/>
    </source>
</evidence>
<feature type="transmembrane region" description="Helical" evidence="10">
    <location>
        <begin position="180"/>
        <end position="197"/>
    </location>
</feature>
<comment type="similarity">
    <text evidence="2">Belongs to the G-protein coupled receptor 4 family.</text>
</comment>
<evidence type="ECO:0000256" key="4">
    <source>
        <dbReference type="ARBA" id="ARBA00022692"/>
    </source>
</evidence>
<comment type="caution">
    <text evidence="11">The sequence shown here is derived from an EMBL/GenBank/DDBJ whole genome shotgun (WGS) entry which is preliminary data.</text>
</comment>
<evidence type="ECO:0000256" key="7">
    <source>
        <dbReference type="ARBA" id="ARBA00023136"/>
    </source>
</evidence>
<proteinExistence type="inferred from homology"/>
<gene>
    <name evidence="11" type="primary">STE3_1</name>
    <name evidence="11" type="ORF">V5O48_004417</name>
</gene>
<evidence type="ECO:0000256" key="3">
    <source>
        <dbReference type="ARBA" id="ARBA00022507"/>
    </source>
</evidence>
<evidence type="ECO:0000313" key="12">
    <source>
        <dbReference type="Proteomes" id="UP001465976"/>
    </source>
</evidence>
<keyword evidence="3" id="KW-0589">Pheromone response</keyword>
<evidence type="ECO:0000256" key="1">
    <source>
        <dbReference type="ARBA" id="ARBA00004141"/>
    </source>
</evidence>
<keyword evidence="12" id="KW-1185">Reference proteome</keyword>
<keyword evidence="9" id="KW-0807">Transducer</keyword>
<accession>A0ABR3FQ72</accession>
<dbReference type="PANTHER" id="PTHR28097">
    <property type="entry name" value="PHEROMONE A FACTOR RECEPTOR"/>
    <property type="match status" value="1"/>
</dbReference>
<keyword evidence="6" id="KW-0297">G-protein coupled receptor</keyword>
<feature type="transmembrane region" description="Helical" evidence="10">
    <location>
        <begin position="66"/>
        <end position="90"/>
    </location>
</feature>
<sequence>MNRRLYIMISRRQLAVNENERRRVLLEDLMICLGIPILEMILHYIPQGHRFDIFEDLGCYPSVYNTWVAFILVWLWPLIIAIADTVYCVLNLIQINRKCNVDLLISVKDDKSLDKQIYWRLTIVATLTSAGSLGLSIFSLVQNLLKLEIRPWINWEDTHLEFSQVELYPALPSQGNTTKLDRWFVVVCAFLFFALFGTSREATRNYRAVFATICPWKGLQKRATATELHTTDYSESQIYSVESVVYDIAPAFPHRGFELDLEKGPQEAPSERPPFFTMTVLRTPVSAPPRYSTF</sequence>
<evidence type="ECO:0000256" key="2">
    <source>
        <dbReference type="ARBA" id="ARBA00011085"/>
    </source>
</evidence>
<organism evidence="11 12">
    <name type="scientific">Marasmius crinis-equi</name>
    <dbReference type="NCBI Taxonomy" id="585013"/>
    <lineage>
        <taxon>Eukaryota</taxon>
        <taxon>Fungi</taxon>
        <taxon>Dikarya</taxon>
        <taxon>Basidiomycota</taxon>
        <taxon>Agaricomycotina</taxon>
        <taxon>Agaricomycetes</taxon>
        <taxon>Agaricomycetidae</taxon>
        <taxon>Agaricales</taxon>
        <taxon>Marasmiineae</taxon>
        <taxon>Marasmiaceae</taxon>
        <taxon>Marasmius</taxon>
    </lineage>
</organism>
<evidence type="ECO:0000256" key="10">
    <source>
        <dbReference type="SAM" id="Phobius"/>
    </source>
</evidence>
<feature type="transmembrane region" description="Helical" evidence="10">
    <location>
        <begin position="117"/>
        <end position="141"/>
    </location>
</feature>
<keyword evidence="5 10" id="KW-1133">Transmembrane helix</keyword>
<keyword evidence="8 11" id="KW-0675">Receptor</keyword>
<evidence type="ECO:0000256" key="8">
    <source>
        <dbReference type="ARBA" id="ARBA00023170"/>
    </source>
</evidence>
<evidence type="ECO:0000313" key="11">
    <source>
        <dbReference type="EMBL" id="KAL0577585.1"/>
    </source>
</evidence>
<reference evidence="11 12" key="1">
    <citation type="submission" date="2024-02" db="EMBL/GenBank/DDBJ databases">
        <title>A draft genome for the cacao thread blight pathogen Marasmius crinis-equi.</title>
        <authorList>
            <person name="Cohen S.P."/>
            <person name="Baruah I.K."/>
            <person name="Amoako-Attah I."/>
            <person name="Bukari Y."/>
            <person name="Meinhardt L.W."/>
            <person name="Bailey B.A."/>
        </authorList>
    </citation>
    <scope>NUCLEOTIDE SEQUENCE [LARGE SCALE GENOMIC DNA]</scope>
    <source>
        <strain evidence="11 12">GH-76</strain>
    </source>
</reference>
<dbReference type="PRINTS" id="PR00899">
    <property type="entry name" value="GPCRSTE3"/>
</dbReference>
<dbReference type="EMBL" id="JBAHYK010000148">
    <property type="protein sequence ID" value="KAL0577585.1"/>
    <property type="molecule type" value="Genomic_DNA"/>
</dbReference>
<keyword evidence="7 10" id="KW-0472">Membrane</keyword>
<evidence type="ECO:0000256" key="6">
    <source>
        <dbReference type="ARBA" id="ARBA00023040"/>
    </source>
</evidence>